<keyword evidence="2" id="KW-1185">Reference proteome</keyword>
<dbReference type="RefSeq" id="WP_159066202.1">
    <property type="nucleotide sequence ID" value="NZ_JBEYAZ010000044.1"/>
</dbReference>
<name>A0ABQ3U6N9_STRHY</name>
<sequence>MSGGTWKRSADRLGPLGVRLLGLRSRWARWVCVRPRLLGLRLLGLRLLIACARWAC</sequence>
<reference evidence="1" key="1">
    <citation type="submission" date="2024-05" db="EMBL/GenBank/DDBJ databases">
        <title>Whole genome shotgun sequence of Streptomyces hygroscopicus NBRC 113678.</title>
        <authorList>
            <person name="Komaki H."/>
            <person name="Tamura T."/>
        </authorList>
    </citation>
    <scope>NUCLEOTIDE SEQUENCE</scope>
    <source>
        <strain evidence="1">N11-34</strain>
    </source>
</reference>
<comment type="caution">
    <text evidence="1">The sequence shown here is derived from an EMBL/GenBank/DDBJ whole genome shotgun (WGS) entry which is preliminary data.</text>
</comment>
<accession>A0ABQ3U6N9</accession>
<proteinExistence type="predicted"/>
<dbReference type="EMBL" id="BNEK01000005">
    <property type="protein sequence ID" value="GHJ31254.1"/>
    <property type="molecule type" value="Genomic_DNA"/>
</dbReference>
<organism evidence="1 2">
    <name type="scientific">Streptomyces hygroscopicus</name>
    <dbReference type="NCBI Taxonomy" id="1912"/>
    <lineage>
        <taxon>Bacteria</taxon>
        <taxon>Bacillati</taxon>
        <taxon>Actinomycetota</taxon>
        <taxon>Actinomycetes</taxon>
        <taxon>Kitasatosporales</taxon>
        <taxon>Streptomycetaceae</taxon>
        <taxon>Streptomyces</taxon>
        <taxon>Streptomyces violaceusniger group</taxon>
    </lineage>
</organism>
<protein>
    <submittedName>
        <fullName evidence="1">Uncharacterized protein</fullName>
    </submittedName>
</protein>
<evidence type="ECO:0000313" key="2">
    <source>
        <dbReference type="Proteomes" id="UP001054854"/>
    </source>
</evidence>
<evidence type="ECO:0000313" key="1">
    <source>
        <dbReference type="EMBL" id="GHJ31254.1"/>
    </source>
</evidence>
<dbReference type="Proteomes" id="UP001054854">
    <property type="component" value="Unassembled WGS sequence"/>
</dbReference>
<gene>
    <name evidence="1" type="ORF">TPA0910_56870</name>
</gene>